<dbReference type="EMBL" id="KV427708">
    <property type="protein sequence ID" value="KZS99872.1"/>
    <property type="molecule type" value="Genomic_DNA"/>
</dbReference>
<sequence>MAVAPVCIPHPCTAAAPGRVLRTVSRSPLRTAPCSVLASLLATHRTSILPISCTPAVIALSTGFSRSSPAASRLPSLDRRSSRHRALEKHPLRSSRIRLRTLLQIRRSPSPVHRYHRPRALPNTSLRSPALLERHRLLPRPHRSSEFPRARCTREGVPLSRSRGAAAQDHPASSRPQCLGSCVSRRTRVYTLTFQTPSLSFDHPRALCRPRGSAHEPTLSRPPSVLAGTNRR</sequence>
<dbReference type="AlphaFoldDB" id="A0A165AY06"/>
<dbReference type="GeneID" id="63820078"/>
<name>A0A165AY06_9APHY</name>
<reference evidence="2 3" key="1">
    <citation type="journal article" date="2016" name="Mol. Biol. Evol.">
        <title>Comparative Genomics of Early-Diverging Mushroom-Forming Fungi Provides Insights into the Origins of Lignocellulose Decay Capabilities.</title>
        <authorList>
            <person name="Nagy L.G."/>
            <person name="Riley R."/>
            <person name="Tritt A."/>
            <person name="Adam C."/>
            <person name="Daum C."/>
            <person name="Floudas D."/>
            <person name="Sun H."/>
            <person name="Yadav J.S."/>
            <person name="Pangilinan J."/>
            <person name="Larsson K.H."/>
            <person name="Matsuura K."/>
            <person name="Barry K."/>
            <person name="Labutti K."/>
            <person name="Kuo R."/>
            <person name="Ohm R.A."/>
            <person name="Bhattacharya S.S."/>
            <person name="Shirouzu T."/>
            <person name="Yoshinaga Y."/>
            <person name="Martin F.M."/>
            <person name="Grigoriev I.V."/>
            <person name="Hibbett D.S."/>
        </authorList>
    </citation>
    <scope>NUCLEOTIDE SEQUENCE [LARGE SCALE GENOMIC DNA]</scope>
    <source>
        <strain evidence="2 3">93-53</strain>
    </source>
</reference>
<feature type="region of interest" description="Disordered" evidence="1">
    <location>
        <begin position="134"/>
        <end position="179"/>
    </location>
</feature>
<feature type="region of interest" description="Disordered" evidence="1">
    <location>
        <begin position="66"/>
        <end position="90"/>
    </location>
</feature>
<evidence type="ECO:0000313" key="3">
    <source>
        <dbReference type="Proteomes" id="UP000076871"/>
    </source>
</evidence>
<gene>
    <name evidence="2" type="ORF">LAESUDRAFT_59642</name>
</gene>
<feature type="region of interest" description="Disordered" evidence="1">
    <location>
        <begin position="201"/>
        <end position="232"/>
    </location>
</feature>
<feature type="compositionally biased region" description="Basic and acidic residues" evidence="1">
    <location>
        <begin position="143"/>
        <end position="154"/>
    </location>
</feature>
<dbReference type="RefSeq" id="XP_040757613.1">
    <property type="nucleotide sequence ID" value="XM_040903047.1"/>
</dbReference>
<proteinExistence type="predicted"/>
<dbReference type="InParanoid" id="A0A165AY06"/>
<evidence type="ECO:0000313" key="2">
    <source>
        <dbReference type="EMBL" id="KZS99872.1"/>
    </source>
</evidence>
<keyword evidence="3" id="KW-1185">Reference proteome</keyword>
<dbReference type="Proteomes" id="UP000076871">
    <property type="component" value="Unassembled WGS sequence"/>
</dbReference>
<feature type="compositionally biased region" description="Low complexity" evidence="1">
    <location>
        <begin position="66"/>
        <end position="75"/>
    </location>
</feature>
<evidence type="ECO:0000256" key="1">
    <source>
        <dbReference type="SAM" id="MobiDB-lite"/>
    </source>
</evidence>
<organism evidence="2 3">
    <name type="scientific">Laetiporus sulphureus 93-53</name>
    <dbReference type="NCBI Taxonomy" id="1314785"/>
    <lineage>
        <taxon>Eukaryota</taxon>
        <taxon>Fungi</taxon>
        <taxon>Dikarya</taxon>
        <taxon>Basidiomycota</taxon>
        <taxon>Agaricomycotina</taxon>
        <taxon>Agaricomycetes</taxon>
        <taxon>Polyporales</taxon>
        <taxon>Laetiporus</taxon>
    </lineage>
</organism>
<accession>A0A165AY06</accession>
<protein>
    <submittedName>
        <fullName evidence="2">Uncharacterized protein</fullName>
    </submittedName>
</protein>
<feature type="compositionally biased region" description="Basic residues" evidence="1">
    <location>
        <begin position="81"/>
        <end position="90"/>
    </location>
</feature>